<dbReference type="PROSITE" id="PS51257">
    <property type="entry name" value="PROKAR_LIPOPROTEIN"/>
    <property type="match status" value="1"/>
</dbReference>
<dbReference type="Proteomes" id="UP000198670">
    <property type="component" value="Unassembled WGS sequence"/>
</dbReference>
<dbReference type="EMBL" id="FOQO01000003">
    <property type="protein sequence ID" value="SFI24498.1"/>
    <property type="molecule type" value="Genomic_DNA"/>
</dbReference>
<evidence type="ECO:0000259" key="2">
    <source>
        <dbReference type="Pfam" id="PF09992"/>
    </source>
</evidence>
<dbReference type="RefSeq" id="WP_090625844.1">
    <property type="nucleotide sequence ID" value="NZ_FOQO01000003.1"/>
</dbReference>
<dbReference type="PANTHER" id="PTHR40446:SF2">
    <property type="entry name" value="N-ACETYLGLUCOSAMINE-1-PHOSPHODIESTER ALPHA-N-ACETYLGLUCOSAMINIDASE"/>
    <property type="match status" value="1"/>
</dbReference>
<feature type="signal peptide" evidence="1">
    <location>
        <begin position="1"/>
        <end position="19"/>
    </location>
</feature>
<evidence type="ECO:0000313" key="4">
    <source>
        <dbReference type="Proteomes" id="UP000198670"/>
    </source>
</evidence>
<dbReference type="Pfam" id="PF09992">
    <property type="entry name" value="NAGPA"/>
    <property type="match status" value="1"/>
</dbReference>
<accession>A0A1I3GM12</accession>
<dbReference type="OrthoDB" id="9809781at2"/>
<dbReference type="AlphaFoldDB" id="A0A1I3GM12"/>
<feature type="domain" description="Phosphodiester glycosidase" evidence="2">
    <location>
        <begin position="125"/>
        <end position="298"/>
    </location>
</feature>
<keyword evidence="4" id="KW-1185">Reference proteome</keyword>
<dbReference type="STRING" id="1477437.SAMN05444682_10330"/>
<feature type="chain" id="PRO_5011555342" description="Phosphodiester glycosidase domain-containing protein" evidence="1">
    <location>
        <begin position="20"/>
        <end position="301"/>
    </location>
</feature>
<name>A0A1I3GM12_9SPHI</name>
<protein>
    <recommendedName>
        <fullName evidence="2">Phosphodiester glycosidase domain-containing protein</fullName>
    </recommendedName>
</protein>
<dbReference type="PANTHER" id="PTHR40446">
    <property type="entry name" value="N-ACETYLGLUCOSAMINE-1-PHOSPHODIESTER ALPHA-N-ACETYLGLUCOSAMINIDASE"/>
    <property type="match status" value="1"/>
</dbReference>
<evidence type="ECO:0000313" key="3">
    <source>
        <dbReference type="EMBL" id="SFI24498.1"/>
    </source>
</evidence>
<proteinExistence type="predicted"/>
<dbReference type="InterPro" id="IPR018711">
    <property type="entry name" value="NAGPA"/>
</dbReference>
<evidence type="ECO:0000256" key="1">
    <source>
        <dbReference type="SAM" id="SignalP"/>
    </source>
</evidence>
<reference evidence="3 4" key="1">
    <citation type="submission" date="2016-10" db="EMBL/GenBank/DDBJ databases">
        <authorList>
            <person name="de Groot N.N."/>
        </authorList>
    </citation>
    <scope>NUCLEOTIDE SEQUENCE [LARGE SCALE GENOMIC DNA]</scope>
    <source>
        <strain evidence="3 4">RK1</strain>
    </source>
</reference>
<keyword evidence="1" id="KW-0732">Signal</keyword>
<sequence>MKKSNQWFLVAALSAILFAGCEKTEQKPIQILDHTRSELTVRLQENSELVHRVYRDTTIELSTGVSETHVHLMDVNGHSLRIFILEADLNQPAVKLHPLTPFGEDAYARQTVPEMVSYAESEGRVLFASNADFFNGSTGEPRGIVYKSGAPIRTIIPAGWTFFGVSKSGELMIGNDADYEREKANIYHALGGNQTLVKNGEPVIHTDNTIEPRTAVGYTADNHVYFMVVDGRKYDYSYGISFTDLGQLMHALGVTESINLDGGGSSTFLVNDPAESTYKVRNRTSDGAPRAVANGWAIIAE</sequence>
<organism evidence="3 4">
    <name type="scientific">Parapedobacter indicus</name>
    <dbReference type="NCBI Taxonomy" id="1477437"/>
    <lineage>
        <taxon>Bacteria</taxon>
        <taxon>Pseudomonadati</taxon>
        <taxon>Bacteroidota</taxon>
        <taxon>Sphingobacteriia</taxon>
        <taxon>Sphingobacteriales</taxon>
        <taxon>Sphingobacteriaceae</taxon>
        <taxon>Parapedobacter</taxon>
    </lineage>
</organism>
<gene>
    <name evidence="3" type="ORF">SAMN05444682_10330</name>
</gene>